<dbReference type="GO" id="GO:0005524">
    <property type="term" value="F:ATP binding"/>
    <property type="evidence" value="ECO:0007669"/>
    <property type="project" value="UniProtKB-KW"/>
</dbReference>
<comment type="subcellular location">
    <subcellularLocation>
        <location evidence="1">Golgi apparatus</location>
    </subcellularLocation>
</comment>
<dbReference type="InterPro" id="IPR024869">
    <property type="entry name" value="FAM20"/>
</dbReference>
<dbReference type="EMBL" id="AZBU02000001">
    <property type="protein sequence ID" value="TMS36324.1"/>
    <property type="molecule type" value="Genomic_DNA"/>
</dbReference>
<organism evidence="11 12">
    <name type="scientific">Steinernema carpocapsae</name>
    <name type="common">Entomopathogenic nematode</name>
    <dbReference type="NCBI Taxonomy" id="34508"/>
    <lineage>
        <taxon>Eukaryota</taxon>
        <taxon>Metazoa</taxon>
        <taxon>Ecdysozoa</taxon>
        <taxon>Nematoda</taxon>
        <taxon>Chromadorea</taxon>
        <taxon>Rhabditida</taxon>
        <taxon>Tylenchina</taxon>
        <taxon>Panagrolaimomorpha</taxon>
        <taxon>Strongyloidoidea</taxon>
        <taxon>Steinernematidae</taxon>
        <taxon>Steinernema</taxon>
    </lineage>
</organism>
<keyword evidence="12" id="KW-1185">Reference proteome</keyword>
<dbReference type="Proteomes" id="UP000298663">
    <property type="component" value="Unassembled WGS sequence"/>
</dbReference>
<comment type="cofactor">
    <cofactor evidence="8">
        <name>Mn(2+)</name>
        <dbReference type="ChEBI" id="CHEBI:29035"/>
    </cofactor>
</comment>
<feature type="domain" description="FAM20 C-terminal" evidence="10">
    <location>
        <begin position="465"/>
        <end position="684"/>
    </location>
</feature>
<evidence type="ECO:0000313" key="12">
    <source>
        <dbReference type="Proteomes" id="UP000298663"/>
    </source>
</evidence>
<feature type="compositionally biased region" description="Acidic residues" evidence="9">
    <location>
        <begin position="703"/>
        <end position="714"/>
    </location>
</feature>
<evidence type="ECO:0000256" key="4">
    <source>
        <dbReference type="ARBA" id="ARBA00023157"/>
    </source>
</evidence>
<gene>
    <name evidence="11" type="ORF">L596_003515</name>
</gene>
<reference evidence="11 12" key="1">
    <citation type="journal article" date="2015" name="Genome Biol.">
        <title>Comparative genomics of Steinernema reveals deeply conserved gene regulatory networks.</title>
        <authorList>
            <person name="Dillman A.R."/>
            <person name="Macchietto M."/>
            <person name="Porter C.F."/>
            <person name="Rogers A."/>
            <person name="Williams B."/>
            <person name="Antoshechkin I."/>
            <person name="Lee M.M."/>
            <person name="Goodwin Z."/>
            <person name="Lu X."/>
            <person name="Lewis E.E."/>
            <person name="Goodrich-Blair H."/>
            <person name="Stock S.P."/>
            <person name="Adams B.J."/>
            <person name="Sternberg P.W."/>
            <person name="Mortazavi A."/>
        </authorList>
    </citation>
    <scope>NUCLEOTIDE SEQUENCE [LARGE SCALE GENOMIC DNA]</scope>
    <source>
        <strain evidence="11 12">ALL</strain>
    </source>
</reference>
<evidence type="ECO:0000256" key="6">
    <source>
        <dbReference type="PIRSR" id="PIRSR624869-1"/>
    </source>
</evidence>
<dbReference type="OrthoDB" id="8583677at2759"/>
<dbReference type="PANTHER" id="PTHR12450:SF22">
    <property type="entry name" value="EXTRACELLULAR SERINE_THREONINE PROTEIN CG31145"/>
    <property type="match status" value="1"/>
</dbReference>
<protein>
    <recommendedName>
        <fullName evidence="10">FAM20 C-terminal domain-containing protein</fullName>
    </recommendedName>
</protein>
<keyword evidence="8" id="KW-0464">Manganese</keyword>
<feature type="binding site" evidence="7">
    <location>
        <begin position="501"/>
        <end position="504"/>
    </location>
    <ligand>
        <name>ATP</name>
        <dbReference type="ChEBI" id="CHEBI:30616"/>
    </ligand>
</feature>
<dbReference type="AlphaFoldDB" id="A0A4U8UTV6"/>
<evidence type="ECO:0000256" key="5">
    <source>
        <dbReference type="ARBA" id="ARBA00023180"/>
    </source>
</evidence>
<keyword evidence="4" id="KW-1015">Disulfide bond</keyword>
<feature type="region of interest" description="Disordered" evidence="9">
    <location>
        <begin position="693"/>
        <end position="714"/>
    </location>
</feature>
<dbReference type="STRING" id="34508.A0A4U8UTV6"/>
<reference evidence="11 12" key="2">
    <citation type="journal article" date="2019" name="G3 (Bethesda)">
        <title>Hybrid Assembly of the Genome of the Entomopathogenic Nematode Steinernema carpocapsae Identifies the X-Chromosome.</title>
        <authorList>
            <person name="Serra L."/>
            <person name="Macchietto M."/>
            <person name="Macias-Munoz A."/>
            <person name="McGill C.J."/>
            <person name="Rodriguez I.M."/>
            <person name="Rodriguez B."/>
            <person name="Murad R."/>
            <person name="Mortazavi A."/>
        </authorList>
    </citation>
    <scope>NUCLEOTIDE SEQUENCE [LARGE SCALE GENOMIC DNA]</scope>
    <source>
        <strain evidence="11 12">ALL</strain>
    </source>
</reference>
<feature type="binding site" evidence="8">
    <location>
        <position position="593"/>
    </location>
    <ligand>
        <name>Mn(2+)</name>
        <dbReference type="ChEBI" id="CHEBI:29035"/>
    </ligand>
</feature>
<dbReference type="GO" id="GO:0046872">
    <property type="term" value="F:metal ion binding"/>
    <property type="evidence" value="ECO:0007669"/>
    <property type="project" value="UniProtKB-KW"/>
</dbReference>
<keyword evidence="7" id="KW-0547">Nucleotide-binding</keyword>
<comment type="caution">
    <text evidence="11">The sequence shown here is derived from an EMBL/GenBank/DDBJ whole genome shotgun (WGS) entry which is preliminary data.</text>
</comment>
<proteinExistence type="inferred from homology"/>
<evidence type="ECO:0000256" key="9">
    <source>
        <dbReference type="SAM" id="MobiDB-lite"/>
    </source>
</evidence>
<dbReference type="GO" id="GO:0005794">
    <property type="term" value="C:Golgi apparatus"/>
    <property type="evidence" value="ECO:0007669"/>
    <property type="project" value="UniProtKB-SubCell"/>
</dbReference>
<comment type="similarity">
    <text evidence="2">Belongs to the FAM20 family.</text>
</comment>
<feature type="binding site" evidence="7">
    <location>
        <position position="577"/>
    </location>
    <ligand>
        <name>ATP</name>
        <dbReference type="ChEBI" id="CHEBI:30616"/>
    </ligand>
</feature>
<dbReference type="InterPro" id="IPR009581">
    <property type="entry name" value="FAM20_C"/>
</dbReference>
<feature type="binding site" evidence="7">
    <location>
        <position position="398"/>
    </location>
    <ligand>
        <name>ATP</name>
        <dbReference type="ChEBI" id="CHEBI:30616"/>
    </ligand>
</feature>
<evidence type="ECO:0000256" key="1">
    <source>
        <dbReference type="ARBA" id="ARBA00004555"/>
    </source>
</evidence>
<evidence type="ECO:0000313" key="11">
    <source>
        <dbReference type="EMBL" id="TMS36324.1"/>
    </source>
</evidence>
<feature type="binding site" evidence="7">
    <location>
        <position position="593"/>
    </location>
    <ligand>
        <name>ATP</name>
        <dbReference type="ChEBI" id="CHEBI:30616"/>
    </ligand>
</feature>
<feature type="binding site" evidence="7">
    <location>
        <position position="419"/>
    </location>
    <ligand>
        <name>ATP</name>
        <dbReference type="ChEBI" id="CHEBI:30616"/>
    </ligand>
</feature>
<evidence type="ECO:0000259" key="10">
    <source>
        <dbReference type="Pfam" id="PF06702"/>
    </source>
</evidence>
<evidence type="ECO:0000256" key="7">
    <source>
        <dbReference type="PIRSR" id="PIRSR624869-2"/>
    </source>
</evidence>
<dbReference type="PANTHER" id="PTHR12450">
    <property type="entry name" value="DENTIN MATRIX PROTEIN 4 PROTEIN FAM20"/>
    <property type="match status" value="1"/>
</dbReference>
<feature type="binding site" evidence="8">
    <location>
        <position position="419"/>
    </location>
    <ligand>
        <name>Mn(2+)</name>
        <dbReference type="ChEBI" id="CHEBI:29035"/>
    </ligand>
</feature>
<name>A0A4U8UTV6_STECR</name>
<evidence type="ECO:0000256" key="8">
    <source>
        <dbReference type="PIRSR" id="PIRSR624869-3"/>
    </source>
</evidence>
<accession>A0A4U8UTV6</accession>
<keyword evidence="5" id="KW-0325">Glycoprotein</keyword>
<evidence type="ECO:0000256" key="3">
    <source>
        <dbReference type="ARBA" id="ARBA00023034"/>
    </source>
</evidence>
<keyword evidence="8" id="KW-0479">Metal-binding</keyword>
<dbReference type="Pfam" id="PF06702">
    <property type="entry name" value="Fam20C"/>
    <property type="match status" value="1"/>
</dbReference>
<keyword evidence="7" id="KW-0067">ATP-binding</keyword>
<keyword evidence="3" id="KW-0333">Golgi apparatus</keyword>
<feature type="active site" evidence="6">
    <location>
        <position position="572"/>
    </location>
</feature>
<dbReference type="GO" id="GO:0004674">
    <property type="term" value="F:protein serine/threonine kinase activity"/>
    <property type="evidence" value="ECO:0007669"/>
    <property type="project" value="TreeGrafter"/>
</dbReference>
<sequence length="714" mass="82312">MGASLIENQPERLLSQRSILSVLEFRSFKSIKGGKRRLGPTDLASSSQTDPSRFTLYSLCMRNWTNLMFVNLTCRCHIVIKRHVRIIEYRRIVLWFDWPSGSRSFALQSWSSEFVSTPSLRSVSRAAIAPPRPSSCLFSFLSHPRLLLTLSITDGRIITEVNYSNTWVSESLALRSAVGRSLLGYAVGLSLLLPPVKMQTLRFNTKRIFVLISIAFSSTLLFIVCFQHDSSKEHEEGWLPASNRSPKFSGLNSRLRPVKHPGEQLSFQSQEPPSLQASLPRYSELNVKRLLNPELVDRIRRYSNSIKLSELTVTECRNNETLAKFWKRSKGQTVPVRDSWEKFYADIGTCDLYHDESIIDELLKDLNTLPIKHTAIMEGGTQVKLLLTFENDKQAVFKPMRFGRNYESDPNHFYFSDFERHHAEIATFHLDKILGYRRAVPTVGRVVNLTSEIKNHADRKLRKTFFVSPAKNHCFVSKCDYYCDTTHAICGSPELKEGSVQVFLPDDANVPRKHNKSPYRRTYSKKTQQAIWQQDMKFCTWKVKTRKQYAHGRRLLDLVDLHIMDYLIGNQDRHHYESFSVFGPEPSYAIHLDNGRSFGRTDFDDEDILLPLRQCCVIRPSTFQTLLNFYSGRRSLTEVFHESLSKDPASPILAYKHYDAMERRLHRIMEVILECLDKKKGAEVVVLAEYHNPQVAEPAPGEEVQEEDDDKKDD</sequence>
<evidence type="ECO:0000256" key="2">
    <source>
        <dbReference type="ARBA" id="ARBA00006557"/>
    </source>
</evidence>
<feature type="binding site" evidence="7">
    <location>
        <position position="382"/>
    </location>
    <ligand>
        <name>ATP</name>
        <dbReference type="ChEBI" id="CHEBI:30616"/>
    </ligand>
</feature>